<evidence type="ECO:0000313" key="1">
    <source>
        <dbReference type="EMBL" id="KAJ8119375.1"/>
    </source>
</evidence>
<sequence length="164" mass="17213">MLAQIATLVSALAASVAAHPAATEIATRQTITDTAKGLSWGAYFANKNWQSSYIRGPDGYVQWTGHWDAFANSDYVSGLPGFAVSCSATFNDNNAAVGAWSLCSGFPGNATVEAQFIEPGFNWLASIRHNVTKDGKTTVVISSGDPPVGGSLFEHTVQSVEIVG</sequence>
<comment type="caution">
    <text evidence="1">The sequence shown here is derived from an EMBL/GenBank/DDBJ whole genome shotgun (WGS) entry which is preliminary data.</text>
</comment>
<dbReference type="Proteomes" id="UP001153334">
    <property type="component" value="Unassembled WGS sequence"/>
</dbReference>
<evidence type="ECO:0000313" key="2">
    <source>
        <dbReference type="Proteomes" id="UP001153334"/>
    </source>
</evidence>
<protein>
    <submittedName>
        <fullName evidence="1">Uncharacterized protein</fullName>
    </submittedName>
</protein>
<reference evidence="1" key="1">
    <citation type="submission" date="2022-11" db="EMBL/GenBank/DDBJ databases">
        <title>Genome Sequence of Nemania bipapillata.</title>
        <authorList>
            <person name="Buettner E."/>
        </authorList>
    </citation>
    <scope>NUCLEOTIDE SEQUENCE</scope>
    <source>
        <strain evidence="1">CP14</strain>
    </source>
</reference>
<gene>
    <name evidence="1" type="ORF">ONZ43_g3659</name>
</gene>
<organism evidence="1 2">
    <name type="scientific">Nemania bipapillata</name>
    <dbReference type="NCBI Taxonomy" id="110536"/>
    <lineage>
        <taxon>Eukaryota</taxon>
        <taxon>Fungi</taxon>
        <taxon>Dikarya</taxon>
        <taxon>Ascomycota</taxon>
        <taxon>Pezizomycotina</taxon>
        <taxon>Sordariomycetes</taxon>
        <taxon>Xylariomycetidae</taxon>
        <taxon>Xylariales</taxon>
        <taxon>Xylariaceae</taxon>
        <taxon>Nemania</taxon>
    </lineage>
</organism>
<name>A0ACC2IVX2_9PEZI</name>
<dbReference type="EMBL" id="JAPESX010000880">
    <property type="protein sequence ID" value="KAJ8119375.1"/>
    <property type="molecule type" value="Genomic_DNA"/>
</dbReference>
<accession>A0ACC2IVX2</accession>
<proteinExistence type="predicted"/>
<keyword evidence="2" id="KW-1185">Reference proteome</keyword>